<dbReference type="RefSeq" id="WP_130968292.1">
    <property type="nucleotide sequence ID" value="NZ_SIXI01000004.1"/>
</dbReference>
<feature type="signal peptide" evidence="1">
    <location>
        <begin position="1"/>
        <end position="22"/>
    </location>
</feature>
<dbReference type="OrthoDB" id="9150341at2"/>
<name>A0A4V2JFK6_9BURK</name>
<protein>
    <submittedName>
        <fullName evidence="2">Uncharacterized protein</fullName>
    </submittedName>
</protein>
<feature type="chain" id="PRO_5020243687" evidence="1">
    <location>
        <begin position="23"/>
        <end position="236"/>
    </location>
</feature>
<comment type="caution">
    <text evidence="2">The sequence shown here is derived from an EMBL/GenBank/DDBJ whole genome shotgun (WGS) entry which is preliminary data.</text>
</comment>
<gene>
    <name evidence="2" type="ORF">EYS42_11450</name>
</gene>
<evidence type="ECO:0000256" key="1">
    <source>
        <dbReference type="SAM" id="SignalP"/>
    </source>
</evidence>
<accession>A0A4V2JFK6</accession>
<reference evidence="2 3" key="1">
    <citation type="submission" date="2019-02" db="EMBL/GenBank/DDBJ databases">
        <title>Aquabacterium sp. strain KMB7.</title>
        <authorList>
            <person name="Chen W.-M."/>
        </authorList>
    </citation>
    <scope>NUCLEOTIDE SEQUENCE [LARGE SCALE GENOMIC DNA]</scope>
    <source>
        <strain evidence="2 3">KMB7</strain>
    </source>
</reference>
<organism evidence="2 3">
    <name type="scientific">Aquabacterium lacunae</name>
    <dbReference type="NCBI Taxonomy" id="2528630"/>
    <lineage>
        <taxon>Bacteria</taxon>
        <taxon>Pseudomonadati</taxon>
        <taxon>Pseudomonadota</taxon>
        <taxon>Betaproteobacteria</taxon>
        <taxon>Burkholderiales</taxon>
        <taxon>Aquabacterium</taxon>
    </lineage>
</organism>
<evidence type="ECO:0000313" key="3">
    <source>
        <dbReference type="Proteomes" id="UP000292120"/>
    </source>
</evidence>
<proteinExistence type="predicted"/>
<keyword evidence="3" id="KW-1185">Reference proteome</keyword>
<sequence length="236" mass="24449">MANTFKLAFAAALIATTGAASALTLNTAGLKANSVLTFTPAAYGSSTGAGVDFKAIGNMTRLADVISFDEELQEDVPAASFNQPVTKATVNVGFDLKITPVSGEAIRSGLKIVRGARWIGVANFKVDFEKTTVFADIIKSDGTVIAAAPLYTFTDPKDTKISLKGLVLNQTGSVNTLKFAAGAAEEVSNALALSGALRATLIELDWGNIVINVTSFKRSPAVSTKPLTAADFAAAQ</sequence>
<evidence type="ECO:0000313" key="2">
    <source>
        <dbReference type="EMBL" id="TBO30300.1"/>
    </source>
</evidence>
<dbReference type="EMBL" id="SIXI01000004">
    <property type="protein sequence ID" value="TBO30300.1"/>
    <property type="molecule type" value="Genomic_DNA"/>
</dbReference>
<dbReference type="AlphaFoldDB" id="A0A4V2JFK6"/>
<keyword evidence="1" id="KW-0732">Signal</keyword>
<dbReference type="Proteomes" id="UP000292120">
    <property type="component" value="Unassembled WGS sequence"/>
</dbReference>